<dbReference type="InterPro" id="IPR038765">
    <property type="entry name" value="Papain-like_cys_pep_sf"/>
</dbReference>
<dbReference type="PANTHER" id="PTHR47053">
    <property type="entry name" value="MUREIN DD-ENDOPEPTIDASE MEPH-RELATED"/>
    <property type="match status" value="1"/>
</dbReference>
<evidence type="ECO:0000256" key="3">
    <source>
        <dbReference type="ARBA" id="ARBA00022801"/>
    </source>
</evidence>
<keyword evidence="4" id="KW-0788">Thiol protease</keyword>
<proteinExistence type="inferred from homology"/>
<evidence type="ECO:0000256" key="2">
    <source>
        <dbReference type="ARBA" id="ARBA00022670"/>
    </source>
</evidence>
<dbReference type="PROSITE" id="PS51935">
    <property type="entry name" value="NLPC_P60"/>
    <property type="match status" value="1"/>
</dbReference>
<keyword evidence="3" id="KW-0378">Hydrolase</keyword>
<organism evidence="7 8">
    <name type="scientific">Flavobacterium frigoris</name>
    <dbReference type="NCBI Taxonomy" id="229204"/>
    <lineage>
        <taxon>Bacteria</taxon>
        <taxon>Pseudomonadati</taxon>
        <taxon>Bacteroidota</taxon>
        <taxon>Flavobacteriia</taxon>
        <taxon>Flavobacteriales</taxon>
        <taxon>Flavobacteriaceae</taxon>
        <taxon>Flavobacterium</taxon>
    </lineage>
</organism>
<dbReference type="InterPro" id="IPR000064">
    <property type="entry name" value="NLP_P60_dom"/>
</dbReference>
<evidence type="ECO:0000313" key="7">
    <source>
        <dbReference type="EMBL" id="SEQ15855.1"/>
    </source>
</evidence>
<dbReference type="Pfam" id="PF00877">
    <property type="entry name" value="NLPC_P60"/>
    <property type="match status" value="1"/>
</dbReference>
<evidence type="ECO:0000256" key="5">
    <source>
        <dbReference type="SAM" id="SignalP"/>
    </source>
</evidence>
<sequence length="165" mass="18486">MKKSLYILTVLVFFASCKSSSLVTRSSADSKKENSNQIIDKIIRSASENIGIRYKTAGTTKTGYDCSGLVYSTFGLYDINLPRSSYEQSKIGTELGQNLKKAKKGDLIFFKTNRRSQINHVGIITEVENDDIKFIHASTSKGVIVSSMRESYYQSTFVQVNRVLK</sequence>
<dbReference type="Proteomes" id="UP000183658">
    <property type="component" value="Unassembled WGS sequence"/>
</dbReference>
<dbReference type="GO" id="GO:0008234">
    <property type="term" value="F:cysteine-type peptidase activity"/>
    <property type="evidence" value="ECO:0007669"/>
    <property type="project" value="UniProtKB-KW"/>
</dbReference>
<feature type="domain" description="NlpC/P60" evidence="6">
    <location>
        <begin position="36"/>
        <end position="164"/>
    </location>
</feature>
<name>A0A1H9DQT3_FLAFI</name>
<dbReference type="OrthoDB" id="9807055at2"/>
<dbReference type="EMBL" id="FOFZ01000001">
    <property type="protein sequence ID" value="SEQ15855.1"/>
    <property type="molecule type" value="Genomic_DNA"/>
</dbReference>
<dbReference type="AlphaFoldDB" id="A0A1H9DQT3"/>
<feature type="signal peptide" evidence="5">
    <location>
        <begin position="1"/>
        <end position="21"/>
    </location>
</feature>
<dbReference type="PROSITE" id="PS51257">
    <property type="entry name" value="PROKAR_LIPOPROTEIN"/>
    <property type="match status" value="1"/>
</dbReference>
<dbReference type="GO" id="GO:0006508">
    <property type="term" value="P:proteolysis"/>
    <property type="evidence" value="ECO:0007669"/>
    <property type="project" value="UniProtKB-KW"/>
</dbReference>
<evidence type="ECO:0000256" key="4">
    <source>
        <dbReference type="ARBA" id="ARBA00022807"/>
    </source>
</evidence>
<dbReference type="Gene3D" id="3.90.1720.10">
    <property type="entry name" value="endopeptidase domain like (from Nostoc punctiforme)"/>
    <property type="match status" value="1"/>
</dbReference>
<evidence type="ECO:0000259" key="6">
    <source>
        <dbReference type="PROSITE" id="PS51935"/>
    </source>
</evidence>
<dbReference type="RefSeq" id="WP_074720920.1">
    <property type="nucleotide sequence ID" value="NZ_CBCRVS010000002.1"/>
</dbReference>
<dbReference type="PANTHER" id="PTHR47053:SF1">
    <property type="entry name" value="MUREIN DD-ENDOPEPTIDASE MEPH-RELATED"/>
    <property type="match status" value="1"/>
</dbReference>
<keyword evidence="8" id="KW-1185">Reference proteome</keyword>
<dbReference type="InterPro" id="IPR051202">
    <property type="entry name" value="Peptidase_C40"/>
</dbReference>
<gene>
    <name evidence="7" type="ORF">SAMN05444355_101555</name>
</gene>
<feature type="chain" id="PRO_5010300278" evidence="5">
    <location>
        <begin position="22"/>
        <end position="165"/>
    </location>
</feature>
<keyword evidence="5" id="KW-0732">Signal</keyword>
<protein>
    <submittedName>
        <fullName evidence="7">NlpC/P60 family protein</fullName>
    </submittedName>
</protein>
<evidence type="ECO:0000256" key="1">
    <source>
        <dbReference type="ARBA" id="ARBA00007074"/>
    </source>
</evidence>
<accession>A0A1H9DQT3</accession>
<keyword evidence="2" id="KW-0645">Protease</keyword>
<evidence type="ECO:0000313" key="8">
    <source>
        <dbReference type="Proteomes" id="UP000183658"/>
    </source>
</evidence>
<reference evidence="8" key="1">
    <citation type="submission" date="2016-10" db="EMBL/GenBank/DDBJ databases">
        <authorList>
            <person name="Varghese N."/>
            <person name="Submissions S."/>
        </authorList>
    </citation>
    <scope>NUCLEOTIDE SEQUENCE [LARGE SCALE GENOMIC DNA]</scope>
    <source>
        <strain evidence="8">DSM 15719</strain>
    </source>
</reference>
<dbReference type="SUPFAM" id="SSF54001">
    <property type="entry name" value="Cysteine proteinases"/>
    <property type="match status" value="1"/>
</dbReference>
<comment type="similarity">
    <text evidence="1">Belongs to the peptidase C40 family.</text>
</comment>